<dbReference type="Proteomes" id="UP000757232">
    <property type="component" value="Unassembled WGS sequence"/>
</dbReference>
<feature type="region of interest" description="Disordered" evidence="3">
    <location>
        <begin position="156"/>
        <end position="196"/>
    </location>
</feature>
<reference evidence="4" key="1">
    <citation type="submission" date="2016-06" db="EMBL/GenBank/DDBJ databases">
        <title>Draft Genome sequence of the fungus Inonotus baumii.</title>
        <authorList>
            <person name="Zhu H."/>
            <person name="Lin W."/>
        </authorList>
    </citation>
    <scope>NUCLEOTIDE SEQUENCE</scope>
    <source>
        <strain evidence="4">821</strain>
    </source>
</reference>
<feature type="compositionally biased region" description="Polar residues" evidence="3">
    <location>
        <begin position="164"/>
        <end position="178"/>
    </location>
</feature>
<evidence type="ECO:0000313" key="5">
    <source>
        <dbReference type="Proteomes" id="UP000757232"/>
    </source>
</evidence>
<dbReference type="CDD" id="cd00195">
    <property type="entry name" value="UBCc_UEV"/>
    <property type="match status" value="1"/>
</dbReference>
<dbReference type="InterPro" id="IPR037239">
    <property type="entry name" value="OSBP_sf"/>
</dbReference>
<proteinExistence type="inferred from homology"/>
<comment type="similarity">
    <text evidence="1 2">Belongs to the OSBP family.</text>
</comment>
<dbReference type="EMBL" id="LNZH02000198">
    <property type="protein sequence ID" value="OCB86848.1"/>
    <property type="molecule type" value="Genomic_DNA"/>
</dbReference>
<dbReference type="OrthoDB" id="48057at2759"/>
<comment type="caution">
    <text evidence="4">The sequence shown here is derived from an EMBL/GenBank/DDBJ whole genome shotgun (WGS) entry which is preliminary data.</text>
</comment>
<sequence length="593" mass="64757">MAPKSTETSTNLRVSNGDTKDDANEENTVEPDQDVAALVPDTGETGEGSKLKMIMQLLKRCLGVKDLAAMRLSLPASLLEPIPNLEYWQYLDRPDLFVSINDSEDPLERMLAVIRFTFTKDLKFIRGKIVKPYNSVLGEHFRAHWDVLPVEYPSDYPSSPPTPRQHTTSPQPSANPSSVFGKGGPKDESTPSFRSSISFSSKKRASSIFDFATARVTPLPKSSGPASPVTASPKVNGITAVANNTSTGSVVAVESNLAAGVSNLSLGGASGSVFDSGEEGEDAAQHVRVAFLTEQISHHPPISAYYATCPARGVSMMGIDQISARVSGAGVRISPGSQNKGIFVRLSNGPGRGEQYHITHPCAMVNGMLRGTFYATISDSTIITCSGIAGEGKGRERLRAILEYKDESWLGNAKFAVEGVVHKYLEGDEGHKEWTKVKHVPKSAALAYFEGSWRGRIRWRRAEGSYSYASSPPSTSNASSNSDGEDTNTLIDMSTLLVIPKQVKPLHKQHAYESRKLWENVTKNLLAKEYSEATRHKHSIEQRQRDRAAERKKKGEEHIPVFFEKTIDSGIPILTPEGQKVLEEELKLTDGEI</sequence>
<dbReference type="InterPro" id="IPR000648">
    <property type="entry name" value="Oxysterol-bd"/>
</dbReference>
<dbReference type="GO" id="GO:0032934">
    <property type="term" value="F:sterol binding"/>
    <property type="evidence" value="ECO:0007669"/>
    <property type="project" value="TreeGrafter"/>
</dbReference>
<dbReference type="PANTHER" id="PTHR10972">
    <property type="entry name" value="OXYSTEROL-BINDING PROTEIN-RELATED"/>
    <property type="match status" value="1"/>
</dbReference>
<feature type="region of interest" description="Disordered" evidence="3">
    <location>
        <begin position="532"/>
        <end position="555"/>
    </location>
</feature>
<dbReference type="Gene3D" id="2.40.160.120">
    <property type="match status" value="1"/>
</dbReference>
<organism evidence="4 5">
    <name type="scientific">Sanghuangporus baumii</name>
    <name type="common">Phellinus baumii</name>
    <dbReference type="NCBI Taxonomy" id="108892"/>
    <lineage>
        <taxon>Eukaryota</taxon>
        <taxon>Fungi</taxon>
        <taxon>Dikarya</taxon>
        <taxon>Basidiomycota</taxon>
        <taxon>Agaricomycotina</taxon>
        <taxon>Agaricomycetes</taxon>
        <taxon>Hymenochaetales</taxon>
        <taxon>Hymenochaetaceae</taxon>
        <taxon>Sanghuangporus</taxon>
    </lineage>
</organism>
<evidence type="ECO:0000256" key="1">
    <source>
        <dbReference type="ARBA" id="ARBA00008842"/>
    </source>
</evidence>
<feature type="compositionally biased region" description="Acidic residues" evidence="3">
    <location>
        <begin position="23"/>
        <end position="33"/>
    </location>
</feature>
<keyword evidence="5" id="KW-1185">Reference proteome</keyword>
<dbReference type="PROSITE" id="PS01013">
    <property type="entry name" value="OSBP"/>
    <property type="match status" value="1"/>
</dbReference>
<evidence type="ECO:0008006" key="6">
    <source>
        <dbReference type="Google" id="ProtNLM"/>
    </source>
</evidence>
<dbReference type="Pfam" id="PF01237">
    <property type="entry name" value="Oxysterol_BP"/>
    <property type="match status" value="2"/>
</dbReference>
<dbReference type="InterPro" id="IPR018494">
    <property type="entry name" value="Oxysterol-bd_CS"/>
</dbReference>
<dbReference type="AlphaFoldDB" id="A0A9Q5HVN2"/>
<feature type="compositionally biased region" description="Low complexity" evidence="3">
    <location>
        <begin position="466"/>
        <end position="482"/>
    </location>
</feature>
<dbReference type="GO" id="GO:0005829">
    <property type="term" value="C:cytosol"/>
    <property type="evidence" value="ECO:0007669"/>
    <property type="project" value="TreeGrafter"/>
</dbReference>
<gene>
    <name evidence="4" type="ORF">A7U60_g6021</name>
</gene>
<name>A0A9Q5HVN2_SANBA</name>
<evidence type="ECO:0000313" key="4">
    <source>
        <dbReference type="EMBL" id="OCB86848.1"/>
    </source>
</evidence>
<evidence type="ECO:0000256" key="3">
    <source>
        <dbReference type="SAM" id="MobiDB-lite"/>
    </source>
</evidence>
<dbReference type="PANTHER" id="PTHR10972:SF212">
    <property type="entry name" value="OXYSTEROL-BINDING PROTEIN-LIKE PROTEIN 1"/>
    <property type="match status" value="1"/>
</dbReference>
<feature type="region of interest" description="Disordered" evidence="3">
    <location>
        <begin position="466"/>
        <end position="487"/>
    </location>
</feature>
<accession>A0A9Q5HVN2</accession>
<protein>
    <recommendedName>
        <fullName evidence="6">Oxysterol-binding protein</fullName>
    </recommendedName>
</protein>
<dbReference type="Gene3D" id="3.30.70.3490">
    <property type="match status" value="1"/>
</dbReference>
<evidence type="ECO:0000256" key="2">
    <source>
        <dbReference type="RuleBase" id="RU003844"/>
    </source>
</evidence>
<feature type="compositionally biased region" description="Polar residues" evidence="3">
    <location>
        <begin position="1"/>
        <end position="17"/>
    </location>
</feature>
<dbReference type="GO" id="GO:0016020">
    <property type="term" value="C:membrane"/>
    <property type="evidence" value="ECO:0007669"/>
    <property type="project" value="TreeGrafter"/>
</dbReference>
<feature type="region of interest" description="Disordered" evidence="3">
    <location>
        <begin position="1"/>
        <end position="34"/>
    </location>
</feature>
<dbReference type="SUPFAM" id="SSF144000">
    <property type="entry name" value="Oxysterol-binding protein-like"/>
    <property type="match status" value="1"/>
</dbReference>